<dbReference type="InterPro" id="IPR036052">
    <property type="entry name" value="TrpB-like_PALP_sf"/>
</dbReference>
<feature type="domain" description="Tryptophan synthase beta chain-like PALP" evidence="4">
    <location>
        <begin position="28"/>
        <end position="298"/>
    </location>
</feature>
<dbReference type="InterPro" id="IPR001926">
    <property type="entry name" value="TrpB-like_PALP"/>
</dbReference>
<evidence type="ECO:0000313" key="6">
    <source>
        <dbReference type="Proteomes" id="UP000669179"/>
    </source>
</evidence>
<keyword evidence="2" id="KW-0663">Pyridoxal phosphate</keyword>
<keyword evidence="6" id="KW-1185">Reference proteome</keyword>
<dbReference type="Proteomes" id="UP000669179">
    <property type="component" value="Unassembled WGS sequence"/>
</dbReference>
<protein>
    <submittedName>
        <fullName evidence="5">Pyridoxal-phosphate dependent enzyme</fullName>
    </submittedName>
</protein>
<reference evidence="5" key="1">
    <citation type="submission" date="2021-03" db="EMBL/GenBank/DDBJ databases">
        <authorList>
            <person name="Kanchanasin P."/>
            <person name="Saeng-In P."/>
            <person name="Phongsopitanun W."/>
            <person name="Yuki M."/>
            <person name="Kudo T."/>
            <person name="Ohkuma M."/>
            <person name="Tanasupawat S."/>
        </authorList>
    </citation>
    <scope>NUCLEOTIDE SEQUENCE</scope>
    <source>
        <strain evidence="5">GKU 128</strain>
    </source>
</reference>
<accession>A0A939TBN9</accession>
<dbReference type="GO" id="GO:0003941">
    <property type="term" value="F:L-serine ammonia-lyase activity"/>
    <property type="evidence" value="ECO:0007669"/>
    <property type="project" value="TreeGrafter"/>
</dbReference>
<comment type="cofactor">
    <cofactor evidence="1">
        <name>pyridoxal 5'-phosphate</name>
        <dbReference type="ChEBI" id="CHEBI:597326"/>
    </cofactor>
</comment>
<comment type="caution">
    <text evidence="5">The sequence shown here is derived from an EMBL/GenBank/DDBJ whole genome shotgun (WGS) entry which is preliminary data.</text>
</comment>
<evidence type="ECO:0000313" key="5">
    <source>
        <dbReference type="EMBL" id="MBO2453742.1"/>
    </source>
</evidence>
<dbReference type="InterPro" id="IPR050147">
    <property type="entry name" value="Ser/Thr_Dehydratase"/>
</dbReference>
<organism evidence="5 6">
    <name type="scientific">Actinomadura barringtoniae</name>
    <dbReference type="NCBI Taxonomy" id="1427535"/>
    <lineage>
        <taxon>Bacteria</taxon>
        <taxon>Bacillati</taxon>
        <taxon>Actinomycetota</taxon>
        <taxon>Actinomycetes</taxon>
        <taxon>Streptosporangiales</taxon>
        <taxon>Thermomonosporaceae</taxon>
        <taxon>Actinomadura</taxon>
    </lineage>
</organism>
<dbReference type="PANTHER" id="PTHR48078">
    <property type="entry name" value="THREONINE DEHYDRATASE, MITOCHONDRIAL-RELATED"/>
    <property type="match status" value="1"/>
</dbReference>
<dbReference type="GO" id="GO:0009097">
    <property type="term" value="P:isoleucine biosynthetic process"/>
    <property type="evidence" value="ECO:0007669"/>
    <property type="project" value="TreeGrafter"/>
</dbReference>
<proteinExistence type="predicted"/>
<dbReference type="Gene3D" id="3.40.50.1100">
    <property type="match status" value="2"/>
</dbReference>
<sequence>MTLDVRAVRPPDAHDLEQAWRDVHSVLAPTPVLPSALAPDALLKLETFQPTGSFKVRGALAALAALPEGERAVTASAGNHGLAMAYAASRVGADATVVVAETASPAKIAKIQAYPVELVQHGTLFDHAERHALSFQGHYVSPYNDPHVIAGQATIGRELDAQADGPLTVVAALGGGGLASGLSLWARERGNVKVVAVESSESRAVSAAVAAERIVAVEIGSTIADGVTGNLEPGSVTPALLSGHAELTAVTDAEIHAAMRWLFTEHGLVVEGAGACGVAAVLAGKVQIEGRLVVVLSGRNITVQNYTEALNS</sequence>
<dbReference type="Pfam" id="PF00291">
    <property type="entry name" value="PALP"/>
    <property type="match status" value="1"/>
</dbReference>
<dbReference type="SUPFAM" id="SSF53686">
    <property type="entry name" value="Tryptophan synthase beta subunit-like PLP-dependent enzymes"/>
    <property type="match status" value="1"/>
</dbReference>
<keyword evidence="3" id="KW-0456">Lyase</keyword>
<dbReference type="AlphaFoldDB" id="A0A939TBN9"/>
<evidence type="ECO:0000256" key="2">
    <source>
        <dbReference type="ARBA" id="ARBA00022898"/>
    </source>
</evidence>
<name>A0A939TBN9_9ACTN</name>
<dbReference type="GO" id="GO:0006565">
    <property type="term" value="P:L-serine catabolic process"/>
    <property type="evidence" value="ECO:0007669"/>
    <property type="project" value="TreeGrafter"/>
</dbReference>
<evidence type="ECO:0000259" key="4">
    <source>
        <dbReference type="Pfam" id="PF00291"/>
    </source>
</evidence>
<dbReference type="GO" id="GO:0004794">
    <property type="term" value="F:threonine deaminase activity"/>
    <property type="evidence" value="ECO:0007669"/>
    <property type="project" value="TreeGrafter"/>
</dbReference>
<dbReference type="EMBL" id="JAGEOJ010000022">
    <property type="protein sequence ID" value="MBO2453742.1"/>
    <property type="molecule type" value="Genomic_DNA"/>
</dbReference>
<evidence type="ECO:0000256" key="3">
    <source>
        <dbReference type="ARBA" id="ARBA00023239"/>
    </source>
</evidence>
<dbReference type="RefSeq" id="WP_208261762.1">
    <property type="nucleotide sequence ID" value="NZ_JAGEOJ010000022.1"/>
</dbReference>
<dbReference type="PANTHER" id="PTHR48078:SF6">
    <property type="entry name" value="L-THREONINE DEHYDRATASE CATABOLIC TDCB"/>
    <property type="match status" value="1"/>
</dbReference>
<evidence type="ECO:0000256" key="1">
    <source>
        <dbReference type="ARBA" id="ARBA00001933"/>
    </source>
</evidence>
<dbReference type="GO" id="GO:0006567">
    <property type="term" value="P:L-threonine catabolic process"/>
    <property type="evidence" value="ECO:0007669"/>
    <property type="project" value="TreeGrafter"/>
</dbReference>
<gene>
    <name evidence="5" type="ORF">J4573_42100</name>
</gene>